<dbReference type="AlphaFoldDB" id="A0A1G5NEB6"/>
<gene>
    <name evidence="3" type="ORF">SAMN03080610_01957</name>
</gene>
<protein>
    <submittedName>
        <fullName evidence="3">Outer membrane lipoprotein-sorting protein</fullName>
    </submittedName>
</protein>
<proteinExistence type="predicted"/>
<dbReference type="Gene3D" id="2.50.20.10">
    <property type="entry name" value="Lipoprotein localisation LolA/LolB/LppX"/>
    <property type="match status" value="1"/>
</dbReference>
<evidence type="ECO:0000256" key="2">
    <source>
        <dbReference type="SAM" id="SignalP"/>
    </source>
</evidence>
<dbReference type="STRING" id="1120955.SAMN03080610_01957"/>
<dbReference type="RefSeq" id="WP_092812013.1">
    <property type="nucleotide sequence ID" value="NZ_FMVW01000003.1"/>
</dbReference>
<dbReference type="InterPro" id="IPR004564">
    <property type="entry name" value="OM_lipoprot_carrier_LolA-like"/>
</dbReference>
<keyword evidence="3" id="KW-0449">Lipoprotein</keyword>
<evidence type="ECO:0000313" key="3">
    <source>
        <dbReference type="EMBL" id="SCZ35737.1"/>
    </source>
</evidence>
<dbReference type="Proteomes" id="UP000199347">
    <property type="component" value="Unassembled WGS sequence"/>
</dbReference>
<dbReference type="SUPFAM" id="SSF89392">
    <property type="entry name" value="Prokaryotic lipoproteins and lipoprotein localization factors"/>
    <property type="match status" value="1"/>
</dbReference>
<accession>A0A1G5NEB6</accession>
<sequence length="215" mass="23550">MRILSKTLATMAVGVVALGLAAGSAFAFTADQQQALASISAKLANLKTMHGEFIQFGPTGEKSQGKFYIERPGRILFDYDPPSKLKVKSDGKSVLVRDASMKTDDLWPLSKTPLKFLLDDQLNLAKSSRVRGVQVESDLIQVVVVDDAQFGGGTLTLFFDPSTYELRQWTVRDAQGLDTTVALYNVETGRPLSPELFKINYSGVTNRARERSLGD</sequence>
<name>A0A1G5NEB6_AFIMA</name>
<dbReference type="OrthoDB" id="9800501at2"/>
<evidence type="ECO:0000256" key="1">
    <source>
        <dbReference type="ARBA" id="ARBA00022729"/>
    </source>
</evidence>
<dbReference type="Pfam" id="PF03548">
    <property type="entry name" value="LolA"/>
    <property type="match status" value="1"/>
</dbReference>
<dbReference type="CDD" id="cd16325">
    <property type="entry name" value="LolA"/>
    <property type="match status" value="1"/>
</dbReference>
<keyword evidence="1 2" id="KW-0732">Signal</keyword>
<dbReference type="PANTHER" id="PTHR35869">
    <property type="entry name" value="OUTER-MEMBRANE LIPOPROTEIN CARRIER PROTEIN"/>
    <property type="match status" value="1"/>
</dbReference>
<dbReference type="EMBL" id="FMVW01000003">
    <property type="protein sequence ID" value="SCZ35737.1"/>
    <property type="molecule type" value="Genomic_DNA"/>
</dbReference>
<evidence type="ECO:0000313" key="4">
    <source>
        <dbReference type="Proteomes" id="UP000199347"/>
    </source>
</evidence>
<feature type="chain" id="PRO_5011677632" evidence="2">
    <location>
        <begin position="28"/>
        <end position="215"/>
    </location>
</feature>
<reference evidence="3 4" key="1">
    <citation type="submission" date="2016-10" db="EMBL/GenBank/DDBJ databases">
        <authorList>
            <person name="de Groot N.N."/>
        </authorList>
    </citation>
    <scope>NUCLEOTIDE SEQUENCE [LARGE SCALE GENOMIC DNA]</scope>
    <source>
        <strain evidence="3 4">DSM 2698</strain>
    </source>
</reference>
<dbReference type="PANTHER" id="PTHR35869:SF1">
    <property type="entry name" value="OUTER-MEMBRANE LIPOPROTEIN CARRIER PROTEIN"/>
    <property type="match status" value="1"/>
</dbReference>
<keyword evidence="4" id="KW-1185">Reference proteome</keyword>
<dbReference type="InterPro" id="IPR029046">
    <property type="entry name" value="LolA/LolB/LppX"/>
</dbReference>
<organism evidence="3 4">
    <name type="scientific">Afifella marina DSM 2698</name>
    <dbReference type="NCBI Taxonomy" id="1120955"/>
    <lineage>
        <taxon>Bacteria</taxon>
        <taxon>Pseudomonadati</taxon>
        <taxon>Pseudomonadota</taxon>
        <taxon>Alphaproteobacteria</taxon>
        <taxon>Hyphomicrobiales</taxon>
        <taxon>Afifellaceae</taxon>
        <taxon>Afifella</taxon>
    </lineage>
</organism>
<feature type="signal peptide" evidence="2">
    <location>
        <begin position="1"/>
        <end position="27"/>
    </location>
</feature>